<dbReference type="EMBL" id="MK281457">
    <property type="protein sequence ID" value="QAA11991.1"/>
    <property type="molecule type" value="Genomic_DNA"/>
</dbReference>
<sequence length="118" mass="13787">MTIKIQFLLETKEIKDFVPDKIRLTRSLNQETGTILLSFSKVFSLDLLINKNKPILGLYLTGKNFSFFTKEIRCIWRNGQPILIQAIFLIDKKEELNMVFKVFKDYAKKNGLINSKID</sequence>
<dbReference type="RefSeq" id="YP_009551055.1">
    <property type="nucleotide sequence ID" value="NC_040299.1"/>
</dbReference>
<dbReference type="Gene3D" id="2.40.30.220">
    <property type="entry name" value="Photosystem II Psb28"/>
    <property type="match status" value="1"/>
</dbReference>
<dbReference type="InterPro" id="IPR005610">
    <property type="entry name" value="PSII_Psb28_class-1"/>
</dbReference>
<organism evidence="2">
    <name type="scientific">Pseudellipsoidion edaphicum</name>
    <dbReference type="NCBI Taxonomy" id="1431838"/>
    <lineage>
        <taxon>Eukaryota</taxon>
        <taxon>Sar</taxon>
        <taxon>Stramenopiles</taxon>
        <taxon>Ochrophyta</taxon>
        <taxon>Eustigmatophyceae</taxon>
        <taxon>Eustigmatales</taxon>
        <taxon>Neomonodaceae</taxon>
        <taxon>Pseudellipsoidion</taxon>
    </lineage>
</organism>
<reference evidence="2" key="1">
    <citation type="journal article" date="2019" name="Genome Biol. Evol.">
        <title>Plastid Genomes and Proteins Illuminate the Evolution of Eustigmatophyte Algae and Their Bacterial Endosymbionts.</title>
        <authorList>
            <person name="Sevcikova T."/>
            <person name="Yurchenko T."/>
            <person name="Fawley K.P."/>
            <person name="Amaral R."/>
            <person name="Strnad H."/>
            <person name="Santos L.M."/>
            <person name="Fawley M.W."/>
            <person name="Elias M."/>
        </authorList>
    </citation>
    <scope>NUCLEOTIDE SEQUENCE</scope>
    <source>
        <strain evidence="2">CAUP Q 401</strain>
    </source>
</reference>
<keyword evidence="1" id="KW-0602">Photosynthesis</keyword>
<keyword evidence="1" id="KW-0604">Photosystem II</keyword>
<dbReference type="Pfam" id="PF03912">
    <property type="entry name" value="Psb28"/>
    <property type="match status" value="1"/>
</dbReference>
<dbReference type="GO" id="GO:0009523">
    <property type="term" value="C:photosystem II"/>
    <property type="evidence" value="ECO:0007669"/>
    <property type="project" value="UniProtKB-KW"/>
</dbReference>
<dbReference type="InterPro" id="IPR038676">
    <property type="entry name" value="Psb28_c1_sf"/>
</dbReference>
<dbReference type="GO" id="GO:0015979">
    <property type="term" value="P:photosynthesis"/>
    <property type="evidence" value="ECO:0007669"/>
    <property type="project" value="UniProtKB-KW"/>
</dbReference>
<evidence type="ECO:0000313" key="2">
    <source>
        <dbReference type="EMBL" id="QAA11991.1"/>
    </source>
</evidence>
<name>A0A3R5QP06_9STRA</name>
<comment type="similarity">
    <text evidence="1">Belongs to the Psb28 family.</text>
</comment>
<protein>
    <recommendedName>
        <fullName evidence="1">Photosystem II reaction center Psb28 protein</fullName>
    </recommendedName>
</protein>
<proteinExistence type="inferred from homology"/>
<dbReference type="GeneID" id="38948209"/>
<keyword evidence="2" id="KW-0934">Plastid</keyword>
<gene>
    <name evidence="2" type="primary">psb28</name>
</gene>
<accession>A0A3R5QP06</accession>
<dbReference type="AlphaFoldDB" id="A0A3R5QP06"/>
<evidence type="ECO:0000256" key="1">
    <source>
        <dbReference type="RuleBase" id="RU003509"/>
    </source>
</evidence>
<geneLocation type="plastid" evidence="2"/>